<evidence type="ECO:0000313" key="6">
    <source>
        <dbReference type="Proteomes" id="UP000050301"/>
    </source>
</evidence>
<evidence type="ECO:0000259" key="4">
    <source>
        <dbReference type="PROSITE" id="PS51387"/>
    </source>
</evidence>
<dbReference type="InterPro" id="IPR036318">
    <property type="entry name" value="FAD-bd_PCMH-like_sf"/>
</dbReference>
<keyword evidence="2" id="KW-0274">FAD</keyword>
<dbReference type="Pfam" id="PF03450">
    <property type="entry name" value="CO_deh_flav_C"/>
    <property type="match status" value="1"/>
</dbReference>
<evidence type="ECO:0000256" key="3">
    <source>
        <dbReference type="ARBA" id="ARBA00023002"/>
    </source>
</evidence>
<protein>
    <recommendedName>
        <fullName evidence="4">FAD-binding PCMH-type domain-containing protein</fullName>
    </recommendedName>
</protein>
<dbReference type="FunCoup" id="A0A0Q0RL10">
    <property type="interactions" value="64"/>
</dbReference>
<comment type="caution">
    <text evidence="5">The sequence shown here is derived from an EMBL/GenBank/DDBJ whole genome shotgun (WGS) entry which is preliminary data.</text>
</comment>
<proteinExistence type="predicted"/>
<dbReference type="PROSITE" id="PS51387">
    <property type="entry name" value="FAD_PCMH"/>
    <property type="match status" value="1"/>
</dbReference>
<dbReference type="InterPro" id="IPR016166">
    <property type="entry name" value="FAD-bd_PCMH"/>
</dbReference>
<dbReference type="SMART" id="SM01092">
    <property type="entry name" value="CO_deh_flav_C"/>
    <property type="match status" value="1"/>
</dbReference>
<dbReference type="SUPFAM" id="SSF55447">
    <property type="entry name" value="CO dehydrogenase flavoprotein C-terminal domain-like"/>
    <property type="match status" value="1"/>
</dbReference>
<sequence length="290" mass="32216">MYPDKFEYFAPEDIESLEKLLDKFQDDAKILAGGQSLIPLLKLRFTSIPNIIDIANIKELNFIDGSDGLKIGPMVRTAEVARNRLIKQKCNLLSDAASKIADPQVRNMGTIGGDVCEADPRNDMPAVMLALNAEFEITGSSGIRTVKATDFFKDAYTTDVRPNEILTKIIIGDYSKYYGKYFKFTTLSSDFPVFAIAVNMSVGNDKTINDLGIGLTNLNTTAVKAVDVEEFLKGKKPDDNTLESAFKKLESYIDIEDDVNGTKDHKMEILNEMFKNGIKEVYGVLNDGKH</sequence>
<evidence type="ECO:0000313" key="5">
    <source>
        <dbReference type="EMBL" id="KQB36197.1"/>
    </source>
</evidence>
<dbReference type="Pfam" id="PF00941">
    <property type="entry name" value="FAD_binding_5"/>
    <property type="match status" value="1"/>
</dbReference>
<dbReference type="InParanoid" id="A0A0Q0RL10"/>
<accession>A0A0Q0RL10</accession>
<dbReference type="Proteomes" id="UP000050301">
    <property type="component" value="Unassembled WGS sequence"/>
</dbReference>
<dbReference type="InterPro" id="IPR036683">
    <property type="entry name" value="CO_DH_flav_C_dom_sf"/>
</dbReference>
<organism evidence="5 6">
    <name type="scientific">Acidiplasma cupricumulans</name>
    <dbReference type="NCBI Taxonomy" id="312540"/>
    <lineage>
        <taxon>Archaea</taxon>
        <taxon>Methanobacteriati</taxon>
        <taxon>Thermoplasmatota</taxon>
        <taxon>Thermoplasmata</taxon>
        <taxon>Thermoplasmatales</taxon>
        <taxon>Ferroplasmaceae</taxon>
        <taxon>Acidiplasma</taxon>
    </lineage>
</organism>
<dbReference type="InterPro" id="IPR051312">
    <property type="entry name" value="Diverse_Substr_Oxidored"/>
</dbReference>
<gene>
    <name evidence="5" type="ORF">AOG55_04700</name>
</gene>
<keyword evidence="6" id="KW-1185">Reference proteome</keyword>
<dbReference type="InterPro" id="IPR002346">
    <property type="entry name" value="Mopterin_DH_FAD-bd"/>
</dbReference>
<dbReference type="SUPFAM" id="SSF56176">
    <property type="entry name" value="FAD-binding/transporter-associated domain-like"/>
    <property type="match status" value="1"/>
</dbReference>
<evidence type="ECO:0000256" key="2">
    <source>
        <dbReference type="ARBA" id="ARBA00022827"/>
    </source>
</evidence>
<dbReference type="PANTHER" id="PTHR42659">
    <property type="entry name" value="XANTHINE DEHYDROGENASE SUBUNIT C-RELATED"/>
    <property type="match status" value="1"/>
</dbReference>
<keyword evidence="3" id="KW-0560">Oxidoreductase</keyword>
<dbReference type="GO" id="GO:0016491">
    <property type="term" value="F:oxidoreductase activity"/>
    <property type="evidence" value="ECO:0007669"/>
    <property type="project" value="UniProtKB-KW"/>
</dbReference>
<dbReference type="InterPro" id="IPR016167">
    <property type="entry name" value="FAD-bd_PCMH_sub1"/>
</dbReference>
<reference evidence="5 6" key="1">
    <citation type="submission" date="2015-09" db="EMBL/GenBank/DDBJ databases">
        <title>Heavy metals and arsenic resistance mechanisms in polyextremophilic archaea of the family Ferroplasmaceae.</title>
        <authorList>
            <person name="Bulaev A.G."/>
            <person name="Kanygina A.V."/>
        </authorList>
    </citation>
    <scope>NUCLEOTIDE SEQUENCE [LARGE SCALE GENOMIC DNA]</scope>
    <source>
        <strain evidence="5 6">BH2</strain>
    </source>
</reference>
<keyword evidence="1" id="KW-0285">Flavoprotein</keyword>
<dbReference type="Gene3D" id="3.30.465.10">
    <property type="match status" value="1"/>
</dbReference>
<feature type="domain" description="FAD-binding PCMH-type" evidence="4">
    <location>
        <begin position="1"/>
        <end position="176"/>
    </location>
</feature>
<name>A0A0Q0RL10_9ARCH</name>
<dbReference type="InterPro" id="IPR016169">
    <property type="entry name" value="FAD-bd_PCMH_sub2"/>
</dbReference>
<dbReference type="EMBL" id="LKBH01000053">
    <property type="protein sequence ID" value="KQB36197.1"/>
    <property type="molecule type" value="Genomic_DNA"/>
</dbReference>
<evidence type="ECO:0000256" key="1">
    <source>
        <dbReference type="ARBA" id="ARBA00022630"/>
    </source>
</evidence>
<dbReference type="Gene3D" id="3.30.43.10">
    <property type="entry name" value="Uridine Diphospho-n-acetylenolpyruvylglucosamine Reductase, domain 2"/>
    <property type="match status" value="1"/>
</dbReference>
<dbReference type="GO" id="GO:0071949">
    <property type="term" value="F:FAD binding"/>
    <property type="evidence" value="ECO:0007669"/>
    <property type="project" value="InterPro"/>
</dbReference>
<dbReference type="FunFam" id="3.30.465.10:FF:000017">
    <property type="entry name" value="Xanthine dehydrogenase, FAD binding subunit"/>
    <property type="match status" value="1"/>
</dbReference>
<dbReference type="PANTHER" id="PTHR42659:SF2">
    <property type="entry name" value="XANTHINE DEHYDROGENASE SUBUNIT C-RELATED"/>
    <property type="match status" value="1"/>
</dbReference>
<dbReference type="AlphaFoldDB" id="A0A0Q0RL10"/>
<dbReference type="InterPro" id="IPR005107">
    <property type="entry name" value="CO_DH_flav_C"/>
</dbReference>
<dbReference type="Gene3D" id="3.30.390.50">
    <property type="entry name" value="CO dehydrogenase flavoprotein, C-terminal domain"/>
    <property type="match status" value="1"/>
</dbReference>